<dbReference type="AlphaFoldDB" id="A0A316G077"/>
<evidence type="ECO:0000313" key="3">
    <source>
        <dbReference type="EMBL" id="PWK47747.1"/>
    </source>
</evidence>
<gene>
    <name evidence="3" type="ORF">BC793_107357</name>
</gene>
<keyword evidence="4" id="KW-1185">Reference proteome</keyword>
<evidence type="ECO:0000256" key="1">
    <source>
        <dbReference type="ARBA" id="ARBA00022679"/>
    </source>
</evidence>
<dbReference type="GO" id="GO:0016301">
    <property type="term" value="F:kinase activity"/>
    <property type="evidence" value="ECO:0007669"/>
    <property type="project" value="UniProtKB-KW"/>
</dbReference>
<keyword evidence="3" id="KW-0418">Kinase</keyword>
<comment type="caution">
    <text evidence="3">The sequence shown here is derived from an EMBL/GenBank/DDBJ whole genome shotgun (WGS) entry which is preliminary data.</text>
</comment>
<dbReference type="SUPFAM" id="SSF52540">
    <property type="entry name" value="P-loop containing nucleoside triphosphate hydrolases"/>
    <property type="match status" value="1"/>
</dbReference>
<evidence type="ECO:0000259" key="2">
    <source>
        <dbReference type="Pfam" id="PF01583"/>
    </source>
</evidence>
<organism evidence="3 4">
    <name type="scientific">Actinoplanes xinjiangensis</name>
    <dbReference type="NCBI Taxonomy" id="512350"/>
    <lineage>
        <taxon>Bacteria</taxon>
        <taxon>Bacillati</taxon>
        <taxon>Actinomycetota</taxon>
        <taxon>Actinomycetes</taxon>
        <taxon>Micromonosporales</taxon>
        <taxon>Micromonosporaceae</taxon>
        <taxon>Actinoplanes</taxon>
    </lineage>
</organism>
<dbReference type="InterPro" id="IPR027417">
    <property type="entry name" value="P-loop_NTPase"/>
</dbReference>
<name>A0A316G077_9ACTN</name>
<feature type="domain" description="APS kinase" evidence="2">
    <location>
        <begin position="2"/>
        <end position="92"/>
    </location>
</feature>
<dbReference type="Proteomes" id="UP000245697">
    <property type="component" value="Unassembled WGS sequence"/>
</dbReference>
<dbReference type="InterPro" id="IPR059117">
    <property type="entry name" value="APS_kinase_dom"/>
</dbReference>
<dbReference type="EMBL" id="QGGR01000007">
    <property type="protein sequence ID" value="PWK47747.1"/>
    <property type="molecule type" value="Genomic_DNA"/>
</dbReference>
<accession>A0A316G077</accession>
<dbReference type="OrthoDB" id="7889077at2"/>
<sequence length="167" mass="17861">MITGVVGAGKTTIAGAAADLLQARQVAHAVIDVDWLRRCRPSPPDDPFHVALTLRNLAAVSRNFREAGAGRLILAGVIESRSERDAYQEAIGIPLAVCRLHADRATIRSRLTARLGADSPELSWFLDRAATLDQILTTADLADTVVDAGRPITEVAADVLTATGWDR</sequence>
<dbReference type="Gene3D" id="3.40.50.300">
    <property type="entry name" value="P-loop containing nucleotide triphosphate hydrolases"/>
    <property type="match status" value="1"/>
</dbReference>
<keyword evidence="1" id="KW-0808">Transferase</keyword>
<dbReference type="RefSeq" id="WP_158319298.1">
    <property type="nucleotide sequence ID" value="NZ_BONA01000042.1"/>
</dbReference>
<dbReference type="Pfam" id="PF01583">
    <property type="entry name" value="APS_kinase"/>
    <property type="match status" value="1"/>
</dbReference>
<protein>
    <submittedName>
        <fullName evidence="3">Adenylylsulfate kinase</fullName>
    </submittedName>
</protein>
<proteinExistence type="predicted"/>
<reference evidence="3 4" key="1">
    <citation type="submission" date="2018-05" db="EMBL/GenBank/DDBJ databases">
        <title>Genomic Encyclopedia of Archaeal and Bacterial Type Strains, Phase II (KMG-II): from individual species to whole genera.</title>
        <authorList>
            <person name="Goeker M."/>
        </authorList>
    </citation>
    <scope>NUCLEOTIDE SEQUENCE [LARGE SCALE GENOMIC DNA]</scope>
    <source>
        <strain evidence="3 4">DSM 45184</strain>
    </source>
</reference>
<evidence type="ECO:0000313" key="4">
    <source>
        <dbReference type="Proteomes" id="UP000245697"/>
    </source>
</evidence>